<reference evidence="3 4" key="1">
    <citation type="journal article" date="2009" name="PLoS Genet.">
        <title>Alliance of proteomics and genomics to unravel the specificities of Sahara bacterium Deinococcus deserti.</title>
        <authorList>
            <person name="de Groot A."/>
            <person name="Dulermo R."/>
            <person name="Ortet P."/>
            <person name="Blanchard L."/>
            <person name="Guerin P."/>
            <person name="Fernandez B."/>
            <person name="Vacherie B."/>
            <person name="Dossat C."/>
            <person name="Jolivet E."/>
            <person name="Siguier P."/>
            <person name="Chandler M."/>
            <person name="Barakat M."/>
            <person name="Dedieu A."/>
            <person name="Barbe V."/>
            <person name="Heulin T."/>
            <person name="Sommer S."/>
            <person name="Achouak W."/>
            <person name="Armengaud J."/>
        </authorList>
    </citation>
    <scope>NUCLEOTIDE SEQUENCE [LARGE SCALE GENOMIC DNA]</scope>
    <source>
        <strain evidence="4">DSM 17065 / CIP 109153 / LMG 22923 / VCD115</strain>
    </source>
</reference>
<evidence type="ECO:0000256" key="1">
    <source>
        <dbReference type="SAM" id="Phobius"/>
    </source>
</evidence>
<keyword evidence="4" id="KW-1185">Reference proteome</keyword>
<dbReference type="STRING" id="546414.Deide_04240"/>
<dbReference type="eggNOG" id="ENOG5033X4Y">
    <property type="taxonomic scope" value="Bacteria"/>
</dbReference>
<protein>
    <recommendedName>
        <fullName evidence="2">Type 4 fimbrial biogenesis protein PilX N-terminal domain-containing protein</fullName>
    </recommendedName>
</protein>
<dbReference type="HOGENOM" id="CLU_539386_0_0_0"/>
<keyword evidence="1" id="KW-0812">Transmembrane</keyword>
<dbReference type="Proteomes" id="UP000002208">
    <property type="component" value="Chromosome"/>
</dbReference>
<keyword evidence="1" id="KW-0472">Membrane</keyword>
<evidence type="ECO:0000259" key="2">
    <source>
        <dbReference type="Pfam" id="PF14341"/>
    </source>
</evidence>
<organism evidence="3 4">
    <name type="scientific">Deinococcus deserti (strain DSM 17065 / CIP 109153 / LMG 22923 / VCD115)</name>
    <dbReference type="NCBI Taxonomy" id="546414"/>
    <lineage>
        <taxon>Bacteria</taxon>
        <taxon>Thermotogati</taxon>
        <taxon>Deinococcota</taxon>
        <taxon>Deinococci</taxon>
        <taxon>Deinococcales</taxon>
        <taxon>Deinococcaceae</taxon>
        <taxon>Deinococcus</taxon>
    </lineage>
</organism>
<gene>
    <name evidence="3" type="ordered locus">Deide_04240</name>
</gene>
<dbReference type="OrthoDB" id="60333at2"/>
<dbReference type="KEGG" id="ddr:Deide_04240"/>
<evidence type="ECO:0000313" key="4">
    <source>
        <dbReference type="Proteomes" id="UP000002208"/>
    </source>
</evidence>
<dbReference type="Pfam" id="PF14341">
    <property type="entry name" value="PilX_N"/>
    <property type="match status" value="1"/>
</dbReference>
<feature type="transmembrane region" description="Helical" evidence="1">
    <location>
        <begin position="20"/>
        <end position="45"/>
    </location>
</feature>
<dbReference type="AlphaFoldDB" id="C1CZZ9"/>
<dbReference type="PaxDb" id="546414-Deide_04240"/>
<dbReference type="EMBL" id="CP001114">
    <property type="protein sequence ID" value="ACO45251.1"/>
    <property type="molecule type" value="Genomic_DNA"/>
</dbReference>
<dbReference type="RefSeq" id="WP_012692374.1">
    <property type="nucleotide sequence ID" value="NC_012526.1"/>
</dbReference>
<proteinExistence type="predicted"/>
<name>C1CZZ9_DEIDV</name>
<evidence type="ECO:0000313" key="3">
    <source>
        <dbReference type="EMBL" id="ACO45251.1"/>
    </source>
</evidence>
<sequence>MLPPVQAGRPPAPHHAQQGVALVIALLFTTIVLMIVVSTTATMTLGARKGGVNERAAYQALLAAESGLNTLSVRFRAQRDALPAHLQFRGSSPAALNSWLSGQGLSTYADAPVTATTAPATGIFTLMATGSAGDARAQVLQDFHAVNQPAFNIRAEAALQSYSNVDITGGAAVQGESMLDSTGTIQVALVAQPLTVPAGNTPFEVVLQPVLSSRLLLGPDDYVGLQGRSYRVLHVDRQAGAVTLVAVAAAQAESTVPTRSEVHRADSAVTTTFTGIPGTTGAVAVSDPSQLTEGSTVLVGPLRGTVQSIDAAQRTATVAWEAGGTMATVAEGTPVRRNVRGVISGYGITGQDQVVNGSLPDDSQTRGRNPFSVSPGPDLFASVLGQTKYQMLAVSPYQGWLEPTVSAAEFTGMVAGLTFIDGAVSLNGNRELCGSGLLIVRGNLTVNGTCAAGFSGAVYVMGDFDQQGNSVIRGAVITEGADQALAGTECMPSPSRTGSGPGNACDTKVAGTGQGSAKIVYDRGALLAAGSLLSALELQAIPGTWRQQ</sequence>
<feature type="domain" description="Type 4 fimbrial biogenesis protein PilX N-terminal" evidence="2">
    <location>
        <begin position="18"/>
        <end position="69"/>
    </location>
</feature>
<keyword evidence="1" id="KW-1133">Transmembrane helix</keyword>
<dbReference type="InterPro" id="IPR025746">
    <property type="entry name" value="PilX_N_dom"/>
</dbReference>
<accession>C1CZZ9</accession>